<protein>
    <recommendedName>
        <fullName evidence="9">3-hydroxyacyl-[acyl-carrier-protein] dehydratase FabZ</fullName>
        <ecNumber evidence="9">4.2.1.59</ecNumber>
    </recommendedName>
    <alternativeName>
        <fullName evidence="9">(3R)-hydroxymyristoyl-[acyl-carrier-protein] dehydratase</fullName>
        <shortName evidence="9">(3R)-hydroxymyristoyl-ACP dehydrase</shortName>
    </alternativeName>
    <alternativeName>
        <fullName evidence="9">Beta-hydroxyacyl-ACP dehydratase</fullName>
    </alternativeName>
</protein>
<reference evidence="10 11" key="1">
    <citation type="submission" date="2016-11" db="EMBL/GenBank/DDBJ databases">
        <authorList>
            <person name="Jaros S."/>
            <person name="Januszkiewicz K."/>
            <person name="Wedrychowicz H."/>
        </authorList>
    </citation>
    <scope>NUCLEOTIDE SEQUENCE [LARGE SCALE GENOMIC DNA]</scope>
    <source>
        <strain evidence="10 11">DSM 18899</strain>
    </source>
</reference>
<dbReference type="GO" id="GO:0009245">
    <property type="term" value="P:lipid A biosynthetic process"/>
    <property type="evidence" value="ECO:0007669"/>
    <property type="project" value="UniProtKB-UniRule"/>
</dbReference>
<dbReference type="FunFam" id="3.10.129.10:FF:000001">
    <property type="entry name" value="3-hydroxyacyl-[acyl-carrier-protein] dehydratase FabZ"/>
    <property type="match status" value="1"/>
</dbReference>
<keyword evidence="11" id="KW-1185">Reference proteome</keyword>
<evidence type="ECO:0000256" key="4">
    <source>
        <dbReference type="ARBA" id="ARBA00022516"/>
    </source>
</evidence>
<dbReference type="InterPro" id="IPR029069">
    <property type="entry name" value="HotDog_dom_sf"/>
</dbReference>
<gene>
    <name evidence="9" type="primary">fabZ</name>
    <name evidence="10" type="ORF">SAMN02745887_03544</name>
</gene>
<dbReference type="GO" id="GO:0016020">
    <property type="term" value="C:membrane"/>
    <property type="evidence" value="ECO:0007669"/>
    <property type="project" value="GOC"/>
</dbReference>
<evidence type="ECO:0000256" key="3">
    <source>
        <dbReference type="ARBA" id="ARBA00022490"/>
    </source>
</evidence>
<accession>A0A1K2HRJ3</accession>
<evidence type="ECO:0000256" key="5">
    <source>
        <dbReference type="ARBA" id="ARBA00022556"/>
    </source>
</evidence>
<name>A0A1K2HRJ3_9NEIS</name>
<dbReference type="AlphaFoldDB" id="A0A1K2HRJ3"/>
<dbReference type="STRING" id="1121279.SAMN02745887_03544"/>
<dbReference type="NCBIfam" id="NF000582">
    <property type="entry name" value="PRK00006.1"/>
    <property type="match status" value="1"/>
</dbReference>
<keyword evidence="5 9" id="KW-0441">Lipid A biosynthesis</keyword>
<proteinExistence type="inferred from homology"/>
<dbReference type="Proteomes" id="UP000186513">
    <property type="component" value="Unassembled WGS sequence"/>
</dbReference>
<comment type="similarity">
    <text evidence="2 9">Belongs to the thioester dehydratase family. FabZ subfamily.</text>
</comment>
<dbReference type="InterPro" id="IPR010084">
    <property type="entry name" value="FabZ"/>
</dbReference>
<dbReference type="SUPFAM" id="SSF54637">
    <property type="entry name" value="Thioesterase/thiol ester dehydrase-isomerase"/>
    <property type="match status" value="1"/>
</dbReference>
<dbReference type="GO" id="GO:0006633">
    <property type="term" value="P:fatty acid biosynthetic process"/>
    <property type="evidence" value="ECO:0007669"/>
    <property type="project" value="UniProtKB-UniRule"/>
</dbReference>
<dbReference type="PANTHER" id="PTHR30272">
    <property type="entry name" value="3-HYDROXYACYL-[ACYL-CARRIER-PROTEIN] DEHYDRATASE"/>
    <property type="match status" value="1"/>
</dbReference>
<dbReference type="GO" id="GO:0005737">
    <property type="term" value="C:cytoplasm"/>
    <property type="evidence" value="ECO:0007669"/>
    <property type="project" value="UniProtKB-SubCell"/>
</dbReference>
<feature type="active site" evidence="9">
    <location>
        <position position="58"/>
    </location>
</feature>
<comment type="function">
    <text evidence="8 9">Involved in unsaturated fatty acids biosynthesis. Catalyzes the dehydration of short chain beta-hydroxyacyl-ACPs and long chain saturated and unsaturated beta-hydroxyacyl-ACPs.</text>
</comment>
<dbReference type="Gene3D" id="3.10.129.10">
    <property type="entry name" value="Hotdog Thioesterase"/>
    <property type="match status" value="1"/>
</dbReference>
<evidence type="ECO:0000313" key="10">
    <source>
        <dbReference type="EMBL" id="SFZ79363.1"/>
    </source>
</evidence>
<evidence type="ECO:0000256" key="1">
    <source>
        <dbReference type="ARBA" id="ARBA00004496"/>
    </source>
</evidence>
<sequence length="164" mass="18169">MSDTQVQSLETMDIQGILDHLPHRFPFLLIDRITELVPGERVVALKNVSYNEPFFVGHFPKYPVMPGVLIVEAMAQAAGVLSFRTTGDKPKDGFLYLFAGIDNVRFKSQVTPGDQMLIEVKIERRVRNIWKYKAVARVNGNVVAEADLMCAQVPTNAAPATPAA</sequence>
<dbReference type="EC" id="4.2.1.59" evidence="9"/>
<keyword evidence="4 9" id="KW-0444">Lipid biosynthesis</keyword>
<dbReference type="EMBL" id="FPKR01000016">
    <property type="protein sequence ID" value="SFZ79363.1"/>
    <property type="molecule type" value="Genomic_DNA"/>
</dbReference>
<dbReference type="CDD" id="cd01288">
    <property type="entry name" value="FabZ"/>
    <property type="match status" value="1"/>
</dbReference>
<evidence type="ECO:0000313" key="11">
    <source>
        <dbReference type="Proteomes" id="UP000186513"/>
    </source>
</evidence>
<keyword evidence="6 9" id="KW-0443">Lipid metabolism</keyword>
<keyword evidence="3 9" id="KW-0963">Cytoplasm</keyword>
<evidence type="ECO:0000256" key="2">
    <source>
        <dbReference type="ARBA" id="ARBA00009174"/>
    </source>
</evidence>
<organism evidence="10 11">
    <name type="scientific">Chitinimonas taiwanensis DSM 18899</name>
    <dbReference type="NCBI Taxonomy" id="1121279"/>
    <lineage>
        <taxon>Bacteria</taxon>
        <taxon>Pseudomonadati</taxon>
        <taxon>Pseudomonadota</taxon>
        <taxon>Betaproteobacteria</taxon>
        <taxon>Neisseriales</taxon>
        <taxon>Chitinibacteraceae</taxon>
        <taxon>Chitinimonas</taxon>
    </lineage>
</organism>
<dbReference type="GO" id="GO:0019171">
    <property type="term" value="F:(3R)-hydroxyacyl-[acyl-carrier-protein] dehydratase activity"/>
    <property type="evidence" value="ECO:0007669"/>
    <property type="project" value="UniProtKB-EC"/>
</dbReference>
<comment type="catalytic activity">
    <reaction evidence="9">
        <text>a (3R)-hydroxyacyl-[ACP] = a (2E)-enoyl-[ACP] + H2O</text>
        <dbReference type="Rhea" id="RHEA:13097"/>
        <dbReference type="Rhea" id="RHEA-COMP:9925"/>
        <dbReference type="Rhea" id="RHEA-COMP:9945"/>
        <dbReference type="ChEBI" id="CHEBI:15377"/>
        <dbReference type="ChEBI" id="CHEBI:78784"/>
        <dbReference type="ChEBI" id="CHEBI:78827"/>
        <dbReference type="EC" id="4.2.1.59"/>
    </reaction>
</comment>
<dbReference type="PANTHER" id="PTHR30272:SF1">
    <property type="entry name" value="3-HYDROXYACYL-[ACYL-CARRIER-PROTEIN] DEHYDRATASE"/>
    <property type="match status" value="1"/>
</dbReference>
<evidence type="ECO:0000256" key="7">
    <source>
        <dbReference type="ARBA" id="ARBA00023239"/>
    </source>
</evidence>
<dbReference type="NCBIfam" id="TIGR01750">
    <property type="entry name" value="fabZ"/>
    <property type="match status" value="1"/>
</dbReference>
<dbReference type="InterPro" id="IPR013114">
    <property type="entry name" value="FabA_FabZ"/>
</dbReference>
<evidence type="ECO:0000256" key="8">
    <source>
        <dbReference type="ARBA" id="ARBA00025049"/>
    </source>
</evidence>
<dbReference type="HAMAP" id="MF_00406">
    <property type="entry name" value="FabZ"/>
    <property type="match status" value="1"/>
</dbReference>
<dbReference type="Pfam" id="PF07977">
    <property type="entry name" value="FabA"/>
    <property type="match status" value="1"/>
</dbReference>
<evidence type="ECO:0000256" key="9">
    <source>
        <dbReference type="HAMAP-Rule" id="MF_00406"/>
    </source>
</evidence>
<keyword evidence="7 9" id="KW-0456">Lyase</keyword>
<evidence type="ECO:0000256" key="6">
    <source>
        <dbReference type="ARBA" id="ARBA00023098"/>
    </source>
</evidence>
<comment type="subcellular location">
    <subcellularLocation>
        <location evidence="1 9">Cytoplasm</location>
    </subcellularLocation>
</comment>